<name>A0A914QGF0_9BILA</name>
<feature type="coiled-coil region" evidence="1">
    <location>
        <begin position="8"/>
        <end position="35"/>
    </location>
</feature>
<accession>A0A914QGF0</accession>
<sequence>MSYHYNKKEQLDEHFENVKNQVILKERELQRLINLHEHEQVQRDHKHRKMDEDYEKLSHYIKANGLDLQKALSAESKEDVVRKREIIELKSLIGRANVKREMINEELVDAQRLLQRDEKNIENIKLLYSHAAKDPLFRKKAAKYGVNFRIKIAKNGKRMFVPDFDKNYEKLAYMFDKMTKSLG</sequence>
<evidence type="ECO:0000256" key="1">
    <source>
        <dbReference type="SAM" id="Coils"/>
    </source>
</evidence>
<dbReference type="WBParaSite" id="PDA_v2.g31060.t1">
    <property type="protein sequence ID" value="PDA_v2.g31060.t1"/>
    <property type="gene ID" value="PDA_v2.g31060"/>
</dbReference>
<dbReference type="Proteomes" id="UP000887578">
    <property type="component" value="Unplaced"/>
</dbReference>
<feature type="coiled-coil region" evidence="1">
    <location>
        <begin position="100"/>
        <end position="127"/>
    </location>
</feature>
<protein>
    <submittedName>
        <fullName evidence="3">Uncharacterized protein</fullName>
    </submittedName>
</protein>
<keyword evidence="2" id="KW-1185">Reference proteome</keyword>
<reference evidence="3" key="1">
    <citation type="submission" date="2022-11" db="UniProtKB">
        <authorList>
            <consortium name="WormBaseParasite"/>
        </authorList>
    </citation>
    <scope>IDENTIFICATION</scope>
</reference>
<evidence type="ECO:0000313" key="3">
    <source>
        <dbReference type="WBParaSite" id="PDA_v2.g31060.t1"/>
    </source>
</evidence>
<proteinExistence type="predicted"/>
<organism evidence="2 3">
    <name type="scientific">Panagrolaimus davidi</name>
    <dbReference type="NCBI Taxonomy" id="227884"/>
    <lineage>
        <taxon>Eukaryota</taxon>
        <taxon>Metazoa</taxon>
        <taxon>Ecdysozoa</taxon>
        <taxon>Nematoda</taxon>
        <taxon>Chromadorea</taxon>
        <taxon>Rhabditida</taxon>
        <taxon>Tylenchina</taxon>
        <taxon>Panagrolaimomorpha</taxon>
        <taxon>Panagrolaimoidea</taxon>
        <taxon>Panagrolaimidae</taxon>
        <taxon>Panagrolaimus</taxon>
    </lineage>
</organism>
<dbReference type="AlphaFoldDB" id="A0A914QGF0"/>
<evidence type="ECO:0000313" key="2">
    <source>
        <dbReference type="Proteomes" id="UP000887578"/>
    </source>
</evidence>
<keyword evidence="1" id="KW-0175">Coiled coil</keyword>